<evidence type="ECO:0000313" key="2">
    <source>
        <dbReference type="WBParaSite" id="MhA1_Contig48.frz3.gene16"/>
    </source>
</evidence>
<accession>A0A1I8BSC7</accession>
<keyword evidence="1" id="KW-1185">Reference proteome</keyword>
<protein>
    <submittedName>
        <fullName evidence="2">Uncharacterized protein</fullName>
    </submittedName>
</protein>
<sequence>MIQDVLNQIKRTTNLNNLFQQNLIIGNYLNRLSNVQSALKSFESNLENTRSAVLNSTRRLKLDEVNELTEALGEIGRESVELKVRQISLRNFRPPITQQQQQINVNNNHPLDAILDELGENNRKQQNGTNEIQASFTLRLGSNKDNEGGNIW</sequence>
<proteinExistence type="predicted"/>
<name>A0A1I8BSC7_MELHA</name>
<evidence type="ECO:0000313" key="1">
    <source>
        <dbReference type="Proteomes" id="UP000095281"/>
    </source>
</evidence>
<dbReference type="WBParaSite" id="MhA1_Contig48.frz3.gene16">
    <property type="protein sequence ID" value="MhA1_Contig48.frz3.gene16"/>
    <property type="gene ID" value="MhA1_Contig48.frz3.gene16"/>
</dbReference>
<dbReference type="AlphaFoldDB" id="A0A1I8BSC7"/>
<dbReference type="Proteomes" id="UP000095281">
    <property type="component" value="Unplaced"/>
</dbReference>
<reference evidence="2" key="1">
    <citation type="submission" date="2016-11" db="UniProtKB">
        <authorList>
            <consortium name="WormBaseParasite"/>
        </authorList>
    </citation>
    <scope>IDENTIFICATION</scope>
</reference>
<organism evidence="1 2">
    <name type="scientific">Meloidogyne hapla</name>
    <name type="common">Root-knot nematode worm</name>
    <dbReference type="NCBI Taxonomy" id="6305"/>
    <lineage>
        <taxon>Eukaryota</taxon>
        <taxon>Metazoa</taxon>
        <taxon>Ecdysozoa</taxon>
        <taxon>Nematoda</taxon>
        <taxon>Chromadorea</taxon>
        <taxon>Rhabditida</taxon>
        <taxon>Tylenchina</taxon>
        <taxon>Tylenchomorpha</taxon>
        <taxon>Tylenchoidea</taxon>
        <taxon>Meloidogynidae</taxon>
        <taxon>Meloidogyninae</taxon>
        <taxon>Meloidogyne</taxon>
    </lineage>
</organism>